<sequence length="70" mass="7878">MARSSGPHSHPRTAAQASEQAPEPRGPRNVITHEQISRRAYEIFLARGGLHGNHEQDWAQAERELKLGRQ</sequence>
<feature type="region of interest" description="Disordered" evidence="1">
    <location>
        <begin position="1"/>
        <end position="34"/>
    </location>
</feature>
<gene>
    <name evidence="2" type="ORF">JY572_15400</name>
</gene>
<dbReference type="InterPro" id="IPR021327">
    <property type="entry name" value="DUF2934"/>
</dbReference>
<name>A0ABX7NEW4_9BACT</name>
<evidence type="ECO:0000313" key="3">
    <source>
        <dbReference type="Proteomes" id="UP000663090"/>
    </source>
</evidence>
<reference evidence="2 3" key="1">
    <citation type="submission" date="2021-02" db="EMBL/GenBank/DDBJ databases">
        <title>De Novo genome assembly of isolated myxobacteria.</title>
        <authorList>
            <person name="Stevens D.C."/>
        </authorList>
    </citation>
    <scope>NUCLEOTIDE SEQUENCE [LARGE SCALE GENOMIC DNA]</scope>
    <source>
        <strain evidence="2 3">SCHIC003</strain>
    </source>
</reference>
<dbReference type="EMBL" id="CP071091">
    <property type="protein sequence ID" value="QSQ17355.1"/>
    <property type="molecule type" value="Genomic_DNA"/>
</dbReference>
<keyword evidence="3" id="KW-1185">Reference proteome</keyword>
<organism evidence="2 3">
    <name type="scientific">Myxococcus landrumensis</name>
    <dbReference type="NCBI Taxonomy" id="2813577"/>
    <lineage>
        <taxon>Bacteria</taxon>
        <taxon>Pseudomonadati</taxon>
        <taxon>Myxococcota</taxon>
        <taxon>Myxococcia</taxon>
        <taxon>Myxococcales</taxon>
        <taxon>Cystobacterineae</taxon>
        <taxon>Myxococcaceae</taxon>
        <taxon>Myxococcus</taxon>
    </lineage>
</organism>
<dbReference type="RefSeq" id="WP_206718980.1">
    <property type="nucleotide sequence ID" value="NZ_CP071091.1"/>
</dbReference>
<dbReference type="Pfam" id="PF11154">
    <property type="entry name" value="DUF2934"/>
    <property type="match status" value="1"/>
</dbReference>
<protein>
    <submittedName>
        <fullName evidence="2">DUF2934 domain-containing protein</fullName>
    </submittedName>
</protein>
<proteinExistence type="predicted"/>
<evidence type="ECO:0000256" key="1">
    <source>
        <dbReference type="SAM" id="MobiDB-lite"/>
    </source>
</evidence>
<evidence type="ECO:0000313" key="2">
    <source>
        <dbReference type="EMBL" id="QSQ17355.1"/>
    </source>
</evidence>
<dbReference type="Proteomes" id="UP000663090">
    <property type="component" value="Chromosome"/>
</dbReference>
<accession>A0ABX7NEW4</accession>